<name>A0A9W6G6L7_9ACTN</name>
<dbReference type="Proteomes" id="UP001144313">
    <property type="component" value="Unassembled WGS sequence"/>
</dbReference>
<protein>
    <submittedName>
        <fullName evidence="2">Uncharacterized protein</fullName>
    </submittedName>
</protein>
<comment type="caution">
    <text evidence="2">The sequence shown here is derived from an EMBL/GenBank/DDBJ whole genome shotgun (WGS) entry which is preliminary data.</text>
</comment>
<evidence type="ECO:0000313" key="2">
    <source>
        <dbReference type="EMBL" id="GLI41297.1"/>
    </source>
</evidence>
<sequence>MRTAYGFERVRRCRWGPRIRADRRGLRERKGPNRVGHRVDRGSRSARTPRNPGASICPLKA</sequence>
<accession>A0A9W6G6L7</accession>
<feature type="region of interest" description="Disordered" evidence="1">
    <location>
        <begin position="24"/>
        <end position="61"/>
    </location>
</feature>
<dbReference type="EMBL" id="BSDT01000001">
    <property type="protein sequence ID" value="GLI41297.1"/>
    <property type="molecule type" value="Genomic_DNA"/>
</dbReference>
<evidence type="ECO:0000256" key="1">
    <source>
        <dbReference type="SAM" id="MobiDB-lite"/>
    </source>
</evidence>
<gene>
    <name evidence="2" type="ORF">GALLR39Z86_11470</name>
</gene>
<organism evidence="2 3">
    <name type="scientific">Glycomyces algeriensis</name>
    <dbReference type="NCBI Taxonomy" id="256037"/>
    <lineage>
        <taxon>Bacteria</taxon>
        <taxon>Bacillati</taxon>
        <taxon>Actinomycetota</taxon>
        <taxon>Actinomycetes</taxon>
        <taxon>Glycomycetales</taxon>
        <taxon>Glycomycetaceae</taxon>
        <taxon>Glycomyces</taxon>
    </lineage>
</organism>
<reference evidence="2" key="1">
    <citation type="submission" date="2022-12" db="EMBL/GenBank/DDBJ databases">
        <title>Reference genome sequencing for broad-spectrum identification of bacterial and archaeal isolates by mass spectrometry.</title>
        <authorList>
            <person name="Sekiguchi Y."/>
            <person name="Tourlousse D.M."/>
        </authorList>
    </citation>
    <scope>NUCLEOTIDE SEQUENCE</scope>
    <source>
        <strain evidence="2">LLR39Z86</strain>
    </source>
</reference>
<evidence type="ECO:0000313" key="3">
    <source>
        <dbReference type="Proteomes" id="UP001144313"/>
    </source>
</evidence>
<feature type="compositionally biased region" description="Basic and acidic residues" evidence="1">
    <location>
        <begin position="24"/>
        <end position="43"/>
    </location>
</feature>
<dbReference type="AlphaFoldDB" id="A0A9W6G6L7"/>
<proteinExistence type="predicted"/>
<keyword evidence="3" id="KW-1185">Reference proteome</keyword>